<gene>
    <name evidence="1" type="ORF">BPAG_LOCUS6045</name>
</gene>
<organism evidence="3">
    <name type="scientific">Brugia pahangi</name>
    <name type="common">Filarial nematode worm</name>
    <dbReference type="NCBI Taxonomy" id="6280"/>
    <lineage>
        <taxon>Eukaryota</taxon>
        <taxon>Metazoa</taxon>
        <taxon>Ecdysozoa</taxon>
        <taxon>Nematoda</taxon>
        <taxon>Chromadorea</taxon>
        <taxon>Rhabditida</taxon>
        <taxon>Spirurina</taxon>
        <taxon>Spiruromorpha</taxon>
        <taxon>Filarioidea</taxon>
        <taxon>Onchocercidae</taxon>
        <taxon>Brugia</taxon>
    </lineage>
</organism>
<name>A0A0N4TCZ6_BRUPA</name>
<dbReference type="Proteomes" id="UP000278627">
    <property type="component" value="Unassembled WGS sequence"/>
</dbReference>
<dbReference type="EMBL" id="UZAD01005037">
    <property type="protein sequence ID" value="VDN87231.1"/>
    <property type="molecule type" value="Genomic_DNA"/>
</dbReference>
<evidence type="ECO:0000313" key="2">
    <source>
        <dbReference type="Proteomes" id="UP000278627"/>
    </source>
</evidence>
<accession>A0A0N4TCZ6</accession>
<sequence length="49" mass="5620">MKVRQNIQEFTSHYSRTAEAIQELMNIMAEHFEKCGNIVADHLKNASNA</sequence>
<dbReference type="AlphaFoldDB" id="A0A0N4TCZ6"/>
<dbReference type="WBParaSite" id="BPAG_0000608401-mRNA-1">
    <property type="protein sequence ID" value="BPAG_0000608401-mRNA-1"/>
    <property type="gene ID" value="BPAG_0000608401"/>
</dbReference>
<reference evidence="1 2" key="2">
    <citation type="submission" date="2018-11" db="EMBL/GenBank/DDBJ databases">
        <authorList>
            <consortium name="Pathogen Informatics"/>
        </authorList>
    </citation>
    <scope>NUCLEOTIDE SEQUENCE [LARGE SCALE GENOMIC DNA]</scope>
</reference>
<proteinExistence type="predicted"/>
<evidence type="ECO:0000313" key="3">
    <source>
        <dbReference type="WBParaSite" id="BPAG_0000608401-mRNA-1"/>
    </source>
</evidence>
<evidence type="ECO:0000313" key="1">
    <source>
        <dbReference type="EMBL" id="VDN87231.1"/>
    </source>
</evidence>
<reference evidence="3" key="1">
    <citation type="submission" date="2017-02" db="UniProtKB">
        <authorList>
            <consortium name="WormBaseParasite"/>
        </authorList>
    </citation>
    <scope>IDENTIFICATION</scope>
</reference>
<protein>
    <submittedName>
        <fullName evidence="3">Phosphoheptose isomerase</fullName>
    </submittedName>
</protein>
<keyword evidence="2" id="KW-1185">Reference proteome</keyword>